<gene>
    <name evidence="2" type="ORF">FB45DRAFT_882731</name>
</gene>
<dbReference type="Proteomes" id="UP001221142">
    <property type="component" value="Unassembled WGS sequence"/>
</dbReference>
<keyword evidence="3" id="KW-1185">Reference proteome</keyword>
<name>A0AAD7F5M9_9AGAR</name>
<feature type="compositionally biased region" description="Low complexity" evidence="1">
    <location>
        <begin position="129"/>
        <end position="152"/>
    </location>
</feature>
<dbReference type="AlphaFoldDB" id="A0AAD7F5M9"/>
<feature type="region of interest" description="Disordered" evidence="1">
    <location>
        <begin position="74"/>
        <end position="110"/>
    </location>
</feature>
<evidence type="ECO:0000256" key="1">
    <source>
        <dbReference type="SAM" id="MobiDB-lite"/>
    </source>
</evidence>
<organism evidence="2 3">
    <name type="scientific">Roridomyces roridus</name>
    <dbReference type="NCBI Taxonomy" id="1738132"/>
    <lineage>
        <taxon>Eukaryota</taxon>
        <taxon>Fungi</taxon>
        <taxon>Dikarya</taxon>
        <taxon>Basidiomycota</taxon>
        <taxon>Agaricomycotina</taxon>
        <taxon>Agaricomycetes</taxon>
        <taxon>Agaricomycetidae</taxon>
        <taxon>Agaricales</taxon>
        <taxon>Marasmiineae</taxon>
        <taxon>Mycenaceae</taxon>
        <taxon>Roridomyces</taxon>
    </lineage>
</organism>
<dbReference type="EMBL" id="JARKIF010000191">
    <property type="protein sequence ID" value="KAJ7602927.1"/>
    <property type="molecule type" value="Genomic_DNA"/>
</dbReference>
<protein>
    <submittedName>
        <fullName evidence="2">Uncharacterized protein</fullName>
    </submittedName>
</protein>
<reference evidence="2" key="1">
    <citation type="submission" date="2023-03" db="EMBL/GenBank/DDBJ databases">
        <title>Massive genome expansion in bonnet fungi (Mycena s.s.) driven by repeated elements and novel gene families across ecological guilds.</title>
        <authorList>
            <consortium name="Lawrence Berkeley National Laboratory"/>
            <person name="Harder C.B."/>
            <person name="Miyauchi S."/>
            <person name="Viragh M."/>
            <person name="Kuo A."/>
            <person name="Thoen E."/>
            <person name="Andreopoulos B."/>
            <person name="Lu D."/>
            <person name="Skrede I."/>
            <person name="Drula E."/>
            <person name="Henrissat B."/>
            <person name="Morin E."/>
            <person name="Kohler A."/>
            <person name="Barry K."/>
            <person name="LaButti K."/>
            <person name="Morin E."/>
            <person name="Salamov A."/>
            <person name="Lipzen A."/>
            <person name="Mereny Z."/>
            <person name="Hegedus B."/>
            <person name="Baldrian P."/>
            <person name="Stursova M."/>
            <person name="Weitz H."/>
            <person name="Taylor A."/>
            <person name="Grigoriev I.V."/>
            <person name="Nagy L.G."/>
            <person name="Martin F."/>
            <person name="Kauserud H."/>
        </authorList>
    </citation>
    <scope>NUCLEOTIDE SEQUENCE</scope>
    <source>
        <strain evidence="2">9284</strain>
    </source>
</reference>
<evidence type="ECO:0000313" key="3">
    <source>
        <dbReference type="Proteomes" id="UP001221142"/>
    </source>
</evidence>
<comment type="caution">
    <text evidence="2">The sequence shown here is derived from an EMBL/GenBank/DDBJ whole genome shotgun (WGS) entry which is preliminary data.</text>
</comment>
<feature type="compositionally biased region" description="Basic and acidic residues" evidence="1">
    <location>
        <begin position="74"/>
        <end position="104"/>
    </location>
</feature>
<feature type="compositionally biased region" description="Polar residues" evidence="1">
    <location>
        <begin position="159"/>
        <end position="172"/>
    </location>
</feature>
<accession>A0AAD7F5M9</accession>
<evidence type="ECO:0000313" key="2">
    <source>
        <dbReference type="EMBL" id="KAJ7602927.1"/>
    </source>
</evidence>
<proteinExistence type="predicted"/>
<feature type="region of interest" description="Disordered" evidence="1">
    <location>
        <begin position="125"/>
        <end position="184"/>
    </location>
</feature>
<sequence>MQHMDRDSAQAKVDLVGTCSRVRSWKWEARSHSEKFYANERLQAIMALESLEGKSYSNTEIVLQEISEERQRVIDTEQTRHEQERKEWKKAKEAKERTRDEVQKAAEQQVSRKHGILKYFEVRRKNQRASTSSTQPASSASSPLVPAAPSPSKSRETLHQTSRSAFETTGQASPPPLKPHTKTEHKFHRDITFVCAYAYFYFIEEEPENKQWMWYLARDIFNKYPKPVGNHSSPGDDYPCQNRISMQCCSDKCQLIFPG</sequence>